<accession>A0ABU1P2F4</accession>
<sequence>MITKKKVKKLTVSRKIRKKRAGTTPKTGLKKRTLVRRKGRAIRRLRPLARRKGRRRLVRRLIRFPKRKGSRMIARRRKAPRRIILSPRARRAQLAYDRAFNESYKAGYGVGFAEGYTRELTNPTIA</sequence>
<proteinExistence type="predicted"/>
<evidence type="ECO:0000313" key="2">
    <source>
        <dbReference type="Proteomes" id="UP001267290"/>
    </source>
</evidence>
<gene>
    <name evidence="1" type="ORF">J2736_005140</name>
</gene>
<dbReference type="RefSeq" id="WP_310501382.1">
    <property type="nucleotide sequence ID" value="NZ_JAVDSB010000013.1"/>
</dbReference>
<dbReference type="Proteomes" id="UP001267290">
    <property type="component" value="Unassembled WGS sequence"/>
</dbReference>
<reference evidence="1 2" key="1">
    <citation type="submission" date="2023-07" db="EMBL/GenBank/DDBJ databases">
        <title>Sorghum-associated microbial communities from plants grown in Nebraska, USA.</title>
        <authorList>
            <person name="Schachtman D."/>
        </authorList>
    </citation>
    <scope>NUCLEOTIDE SEQUENCE [LARGE SCALE GENOMIC DNA]</scope>
    <source>
        <strain evidence="1 2">CC258</strain>
    </source>
</reference>
<organism evidence="1 2">
    <name type="scientific">Paenibacillus qinlingensis</name>
    <dbReference type="NCBI Taxonomy" id="1837343"/>
    <lineage>
        <taxon>Bacteria</taxon>
        <taxon>Bacillati</taxon>
        <taxon>Bacillota</taxon>
        <taxon>Bacilli</taxon>
        <taxon>Bacillales</taxon>
        <taxon>Paenibacillaceae</taxon>
        <taxon>Paenibacillus</taxon>
    </lineage>
</organism>
<protein>
    <submittedName>
        <fullName evidence="1">Uncharacterized protein</fullName>
    </submittedName>
</protein>
<evidence type="ECO:0000313" key="1">
    <source>
        <dbReference type="EMBL" id="MDR6553930.1"/>
    </source>
</evidence>
<comment type="caution">
    <text evidence="1">The sequence shown here is derived from an EMBL/GenBank/DDBJ whole genome shotgun (WGS) entry which is preliminary data.</text>
</comment>
<dbReference type="EMBL" id="JAVDSB010000013">
    <property type="protein sequence ID" value="MDR6553930.1"/>
    <property type="molecule type" value="Genomic_DNA"/>
</dbReference>
<name>A0ABU1P2F4_9BACL</name>
<keyword evidence="2" id="KW-1185">Reference proteome</keyword>